<dbReference type="AlphaFoldDB" id="A0A2S5TKW0"/>
<organism evidence="1 2">
    <name type="scientific">Solimonas fluminis</name>
    <dbReference type="NCBI Taxonomy" id="2086571"/>
    <lineage>
        <taxon>Bacteria</taxon>
        <taxon>Pseudomonadati</taxon>
        <taxon>Pseudomonadota</taxon>
        <taxon>Gammaproteobacteria</taxon>
        <taxon>Nevskiales</taxon>
        <taxon>Nevskiaceae</taxon>
        <taxon>Solimonas</taxon>
    </lineage>
</organism>
<evidence type="ECO:0000313" key="2">
    <source>
        <dbReference type="Proteomes" id="UP000238220"/>
    </source>
</evidence>
<keyword evidence="2" id="KW-1185">Reference proteome</keyword>
<protein>
    <submittedName>
        <fullName evidence="1">Uncharacterized protein</fullName>
    </submittedName>
</protein>
<reference evidence="1 2" key="1">
    <citation type="submission" date="2018-02" db="EMBL/GenBank/DDBJ databases">
        <title>Genome sequencing of Solimonas sp. HR-BB.</title>
        <authorList>
            <person name="Lee Y."/>
            <person name="Jeon C.O."/>
        </authorList>
    </citation>
    <scope>NUCLEOTIDE SEQUENCE [LARGE SCALE GENOMIC DNA]</scope>
    <source>
        <strain evidence="1 2">HR-BB</strain>
    </source>
</reference>
<dbReference type="Proteomes" id="UP000238220">
    <property type="component" value="Unassembled WGS sequence"/>
</dbReference>
<sequence length="67" mass="6675">MSLLAGCGGDALARSAAAAGEAAALREPLSAVEALDYCDALGGRPQKIACFEQVARGEDPSGAALLR</sequence>
<name>A0A2S5TKW0_9GAMM</name>
<comment type="caution">
    <text evidence="1">The sequence shown here is derived from an EMBL/GenBank/DDBJ whole genome shotgun (WGS) entry which is preliminary data.</text>
</comment>
<dbReference type="EMBL" id="PSNW01000001">
    <property type="protein sequence ID" value="PPE75398.1"/>
    <property type="molecule type" value="Genomic_DNA"/>
</dbReference>
<accession>A0A2S5TKW0</accession>
<gene>
    <name evidence="1" type="ORF">C3942_00425</name>
</gene>
<evidence type="ECO:0000313" key="1">
    <source>
        <dbReference type="EMBL" id="PPE75398.1"/>
    </source>
</evidence>
<proteinExistence type="predicted"/>